<dbReference type="AlphaFoldDB" id="X1TRM9"/>
<accession>X1TRM9</accession>
<reference evidence="1" key="1">
    <citation type="journal article" date="2014" name="Front. Microbiol.">
        <title>High frequency of phylogenetically diverse reductive dehalogenase-homologous genes in deep subseafloor sedimentary metagenomes.</title>
        <authorList>
            <person name="Kawai M."/>
            <person name="Futagami T."/>
            <person name="Toyoda A."/>
            <person name="Takaki Y."/>
            <person name="Nishi S."/>
            <person name="Hori S."/>
            <person name="Arai W."/>
            <person name="Tsubouchi T."/>
            <person name="Morono Y."/>
            <person name="Uchiyama I."/>
            <person name="Ito T."/>
            <person name="Fujiyama A."/>
            <person name="Inagaki F."/>
            <person name="Takami H."/>
        </authorList>
    </citation>
    <scope>NUCLEOTIDE SEQUENCE</scope>
    <source>
        <strain evidence="1">Expedition CK06-06</strain>
    </source>
</reference>
<feature type="non-terminal residue" evidence="1">
    <location>
        <position position="1"/>
    </location>
</feature>
<proteinExistence type="predicted"/>
<sequence length="52" mass="6065">SISAGSIPILSPVYSYKHVLVSYIFLYEATYSFQLDFYMRQQGRISKKNLQL</sequence>
<dbReference type="EMBL" id="BARW01006933">
    <property type="protein sequence ID" value="GAI82704.1"/>
    <property type="molecule type" value="Genomic_DNA"/>
</dbReference>
<organism evidence="1">
    <name type="scientific">marine sediment metagenome</name>
    <dbReference type="NCBI Taxonomy" id="412755"/>
    <lineage>
        <taxon>unclassified sequences</taxon>
        <taxon>metagenomes</taxon>
        <taxon>ecological metagenomes</taxon>
    </lineage>
</organism>
<gene>
    <name evidence="1" type="ORF">S12H4_14545</name>
</gene>
<protein>
    <submittedName>
        <fullName evidence="1">Uncharacterized protein</fullName>
    </submittedName>
</protein>
<name>X1TRM9_9ZZZZ</name>
<evidence type="ECO:0000313" key="1">
    <source>
        <dbReference type="EMBL" id="GAI82704.1"/>
    </source>
</evidence>
<comment type="caution">
    <text evidence="1">The sequence shown here is derived from an EMBL/GenBank/DDBJ whole genome shotgun (WGS) entry which is preliminary data.</text>
</comment>